<organism evidence="2 3">
    <name type="scientific">Rodentibacter ratti</name>
    <dbReference type="NCBI Taxonomy" id="1906745"/>
    <lineage>
        <taxon>Bacteria</taxon>
        <taxon>Pseudomonadati</taxon>
        <taxon>Pseudomonadota</taxon>
        <taxon>Gammaproteobacteria</taxon>
        <taxon>Pasteurellales</taxon>
        <taxon>Pasteurellaceae</taxon>
        <taxon>Rodentibacter</taxon>
    </lineage>
</organism>
<proteinExistence type="predicted"/>
<accession>A0A1V3KZV5</accession>
<dbReference type="Pfam" id="PF01298">
    <property type="entry name" value="TbpB_B_D"/>
    <property type="match status" value="1"/>
</dbReference>
<comment type="caution">
    <text evidence="2">The sequence shown here is derived from an EMBL/GenBank/DDBJ whole genome shotgun (WGS) entry which is preliminary data.</text>
</comment>
<dbReference type="InterPro" id="IPR001677">
    <property type="entry name" value="TbpB_B_D"/>
</dbReference>
<dbReference type="Proteomes" id="UP000189549">
    <property type="component" value="Unassembled WGS sequence"/>
</dbReference>
<evidence type="ECO:0000313" key="2">
    <source>
        <dbReference type="EMBL" id="OOF83217.1"/>
    </source>
</evidence>
<dbReference type="AlphaFoldDB" id="A0A1V3KZV5"/>
<protein>
    <recommendedName>
        <fullName evidence="1">Transferrin-binding protein B C-lobe/N-lobe beta-barrel domain-containing protein</fullName>
    </recommendedName>
</protein>
<dbReference type="Gene3D" id="2.40.160.90">
    <property type="match status" value="1"/>
</dbReference>
<evidence type="ECO:0000313" key="3">
    <source>
        <dbReference type="Proteomes" id="UP000189549"/>
    </source>
</evidence>
<feature type="non-terminal residue" evidence="2">
    <location>
        <position position="1"/>
    </location>
</feature>
<dbReference type="InterPro" id="IPR011250">
    <property type="entry name" value="OMP/PagP_B-barrel"/>
</dbReference>
<evidence type="ECO:0000259" key="1">
    <source>
        <dbReference type="Pfam" id="PF01298"/>
    </source>
</evidence>
<feature type="domain" description="Transferrin-binding protein B C-lobe/N-lobe beta-barrel" evidence="1">
    <location>
        <begin position="93"/>
        <end position="205"/>
    </location>
</feature>
<gene>
    <name evidence="2" type="ORF">BKG93_10475</name>
</gene>
<dbReference type="RefSeq" id="WP_077476998.1">
    <property type="nucleotide sequence ID" value="NZ_MLAH01000069.1"/>
</dbReference>
<dbReference type="EMBL" id="MLAH01000069">
    <property type="protein sequence ID" value="OOF83217.1"/>
    <property type="molecule type" value="Genomic_DNA"/>
</dbReference>
<reference evidence="2 3" key="1">
    <citation type="submission" date="2016-10" db="EMBL/GenBank/DDBJ databases">
        <title>Rodentibacter gen. nov. and new species.</title>
        <authorList>
            <person name="Christensen H."/>
        </authorList>
    </citation>
    <scope>NUCLEOTIDE SEQUENCE [LARGE SCALE GENOMIC DNA]</scope>
    <source>
        <strain evidence="2 3">Ppn157</strain>
    </source>
</reference>
<name>A0A1V3KZV5_9PAST</name>
<dbReference type="SUPFAM" id="SSF56925">
    <property type="entry name" value="OMPA-like"/>
    <property type="match status" value="1"/>
</dbReference>
<sequence>PQPQPQLPKAPQLSKNIVGFYGKYIGSDGIKETGDNTVGLATLIIDGQSLDLATGEQNSKSMEYSRYGYIKLPSDDDNLAFFSQGHDVTALPTGKATYEGGFVGLEGLGESTSGIAHFDVDFANKKIDGRFEKDIKVKNVKVRNDLYFSFSASIVGNKFEGKGAVKDYSAGPNLDIKGRFYGPNAEELGGIYESDAANGVFGASQINKQN</sequence>